<evidence type="ECO:0000256" key="1">
    <source>
        <dbReference type="ARBA" id="ARBA00001974"/>
    </source>
</evidence>
<gene>
    <name evidence="7" type="ORF">HYZ11_18430</name>
</gene>
<dbReference type="SUPFAM" id="SSF46977">
    <property type="entry name" value="Succinate dehydrogenase/fumarate reductase flavoprotein C-terminal domain"/>
    <property type="match status" value="1"/>
</dbReference>
<dbReference type="InterPro" id="IPR030664">
    <property type="entry name" value="SdhA/FrdA/AprA"/>
</dbReference>
<feature type="active site" description="Proton acceptor" evidence="4">
    <location>
        <position position="283"/>
    </location>
</feature>
<evidence type="ECO:0000256" key="3">
    <source>
        <dbReference type="ARBA" id="ARBA00023002"/>
    </source>
</evidence>
<dbReference type="Gene3D" id="3.50.50.60">
    <property type="entry name" value="FAD/NAD(P)-binding domain"/>
    <property type="match status" value="1"/>
</dbReference>
<comment type="caution">
    <text evidence="7">The sequence shown here is derived from an EMBL/GenBank/DDBJ whole genome shotgun (WGS) entry which is preliminary data.</text>
</comment>
<dbReference type="Gene3D" id="3.90.700.10">
    <property type="entry name" value="Succinate dehydrogenase/fumarate reductase flavoprotein, catalytic domain"/>
    <property type="match status" value="1"/>
</dbReference>
<dbReference type="SUPFAM" id="SSF56425">
    <property type="entry name" value="Succinate dehydrogenase/fumarate reductase flavoprotein, catalytic domain"/>
    <property type="match status" value="1"/>
</dbReference>
<proteinExistence type="predicted"/>
<sequence length="568" mass="61378">MSIPVELHETDVLIAGGGAAGTLAAFECAEAGVRVIQATKGRATSGTTTVARGGFAAALAPGDSPELHLKEILEHGGELIDPGLARVWVYGIIDVVRDLASWGAEFIRDENERLDLKMFPTHSHPRALHHYDTTGNMVTKVLSRRLRGDARIAQHPHTAIVDLVTEGGRIAGAWGVDYSRGRLVTYAAREIILCTGGGSGLFFVNDNPPQVTGDGYVLGFRAGAPLLGIELIDFQAMCCAPEELFGFAPHPTGFINAGAIFRNRDGEAFLKRYFPETAEQSTRSEVILAMAQEIHAGRAGKTGGIFMDATRVPMEVIQKQIPHVYKTCLSRGIDITKTPLEVAPGSHTWLGGLQIDADGRTPVPGLWAAGETAGGIHGGNRIGGSALSAALVFGRRAGRAASAAARSGAGKAPGRIALPEAERAWVEELIDRREGPLQADVRLRCRMLAHEKLGPIRDARGCAEALEEYERIEREEMPRMRLADEAHASDKAQGQELESALSVRNLALLGRLLATASLRREESRGAHFRLDFPERDDARWRVVTRLERGPVGEIWFSTEPVKEHQPIA</sequence>
<reference evidence="7" key="1">
    <citation type="submission" date="2020-07" db="EMBL/GenBank/DDBJ databases">
        <title>Huge and variable diversity of episymbiotic CPR bacteria and DPANN archaea in groundwater ecosystems.</title>
        <authorList>
            <person name="He C.Y."/>
            <person name="Keren R."/>
            <person name="Whittaker M."/>
            <person name="Farag I.F."/>
            <person name="Doudna J."/>
            <person name="Cate J.H.D."/>
            <person name="Banfield J.F."/>
        </authorList>
    </citation>
    <scope>NUCLEOTIDE SEQUENCE</scope>
    <source>
        <strain evidence="7">NC_groundwater_763_Ag_S-0.2um_68_21</strain>
    </source>
</reference>
<evidence type="ECO:0000313" key="8">
    <source>
        <dbReference type="Proteomes" id="UP000782312"/>
    </source>
</evidence>
<dbReference type="PIRSF" id="PIRSF000171">
    <property type="entry name" value="SDHA_APRA_LASPO"/>
    <property type="match status" value="1"/>
</dbReference>
<dbReference type="PRINTS" id="PR00368">
    <property type="entry name" value="FADPNR"/>
</dbReference>
<organism evidence="7 8">
    <name type="scientific">Tectimicrobiota bacterium</name>
    <dbReference type="NCBI Taxonomy" id="2528274"/>
    <lineage>
        <taxon>Bacteria</taxon>
        <taxon>Pseudomonadati</taxon>
        <taxon>Nitrospinota/Tectimicrobiota group</taxon>
        <taxon>Candidatus Tectimicrobiota</taxon>
    </lineage>
</organism>
<evidence type="ECO:0000256" key="4">
    <source>
        <dbReference type="PIRSR" id="PIRSR000171-1"/>
    </source>
</evidence>
<dbReference type="InterPro" id="IPR015939">
    <property type="entry name" value="Fum_Rdtase/Succ_DH_flav-like_C"/>
</dbReference>
<dbReference type="PANTHER" id="PTHR11632">
    <property type="entry name" value="SUCCINATE DEHYDROGENASE 2 FLAVOPROTEIN SUBUNIT"/>
    <property type="match status" value="1"/>
</dbReference>
<dbReference type="EMBL" id="JACPUR010000041">
    <property type="protein sequence ID" value="MBI3129590.1"/>
    <property type="molecule type" value="Genomic_DNA"/>
</dbReference>
<keyword evidence="3" id="KW-0560">Oxidoreductase</keyword>
<protein>
    <submittedName>
        <fullName evidence="7">FAD-dependent oxidoreductase</fullName>
    </submittedName>
</protein>
<comment type="cofactor">
    <cofactor evidence="1">
        <name>FAD</name>
        <dbReference type="ChEBI" id="CHEBI:57692"/>
    </cofactor>
</comment>
<dbReference type="Proteomes" id="UP000782312">
    <property type="component" value="Unassembled WGS sequence"/>
</dbReference>
<dbReference type="SUPFAM" id="SSF51905">
    <property type="entry name" value="FAD/NAD(P)-binding domain"/>
    <property type="match status" value="1"/>
</dbReference>
<evidence type="ECO:0000259" key="6">
    <source>
        <dbReference type="Pfam" id="PF02910"/>
    </source>
</evidence>
<evidence type="ECO:0000313" key="7">
    <source>
        <dbReference type="EMBL" id="MBI3129590.1"/>
    </source>
</evidence>
<name>A0A932I492_UNCTE</name>
<dbReference type="InterPro" id="IPR003953">
    <property type="entry name" value="FAD-dep_OxRdtase_2_FAD-bd"/>
</dbReference>
<keyword evidence="2" id="KW-0285">Flavoprotein</keyword>
<dbReference type="AlphaFoldDB" id="A0A932I492"/>
<dbReference type="InterPro" id="IPR036188">
    <property type="entry name" value="FAD/NAD-bd_sf"/>
</dbReference>
<dbReference type="InterPro" id="IPR037099">
    <property type="entry name" value="Fum_R/Succ_DH_flav-like_C_sf"/>
</dbReference>
<dbReference type="GO" id="GO:0016491">
    <property type="term" value="F:oxidoreductase activity"/>
    <property type="evidence" value="ECO:0007669"/>
    <property type="project" value="UniProtKB-KW"/>
</dbReference>
<accession>A0A932I492</accession>
<evidence type="ECO:0000259" key="5">
    <source>
        <dbReference type="Pfam" id="PF00890"/>
    </source>
</evidence>
<evidence type="ECO:0000256" key="2">
    <source>
        <dbReference type="ARBA" id="ARBA00022630"/>
    </source>
</evidence>
<dbReference type="InterPro" id="IPR027477">
    <property type="entry name" value="Succ_DH/fumarate_Rdtase_cat_sf"/>
</dbReference>
<feature type="domain" description="Fumarate reductase/succinate dehydrogenase flavoprotein-like C-terminal" evidence="6">
    <location>
        <begin position="449"/>
        <end position="562"/>
    </location>
</feature>
<dbReference type="Gene3D" id="1.20.58.100">
    <property type="entry name" value="Fumarate reductase/succinate dehydrogenase flavoprotein-like, C-terminal domain"/>
    <property type="match status" value="1"/>
</dbReference>
<dbReference type="PANTHER" id="PTHR11632:SF51">
    <property type="entry name" value="SUCCINATE DEHYDROGENASE [UBIQUINONE] FLAVOPROTEIN SUBUNIT, MITOCHONDRIAL"/>
    <property type="match status" value="1"/>
</dbReference>
<feature type="domain" description="FAD-dependent oxidoreductase 2 FAD-binding" evidence="5">
    <location>
        <begin position="11"/>
        <end position="387"/>
    </location>
</feature>
<dbReference type="Pfam" id="PF00890">
    <property type="entry name" value="FAD_binding_2"/>
    <property type="match status" value="1"/>
</dbReference>
<dbReference type="Pfam" id="PF02910">
    <property type="entry name" value="Succ_DH_flav_C"/>
    <property type="match status" value="1"/>
</dbReference>